<dbReference type="EC" id="1.2.7.-" evidence="2"/>
<dbReference type="EMBL" id="UOEI01000402">
    <property type="protein sequence ID" value="VAW04595.1"/>
    <property type="molecule type" value="Genomic_DNA"/>
</dbReference>
<dbReference type="AlphaFoldDB" id="A0A3B0SF54"/>
<reference evidence="2" key="1">
    <citation type="submission" date="2018-06" db="EMBL/GenBank/DDBJ databases">
        <authorList>
            <person name="Zhirakovskaya E."/>
        </authorList>
    </citation>
    <scope>NUCLEOTIDE SEQUENCE</scope>
</reference>
<dbReference type="GO" id="GO:0006979">
    <property type="term" value="P:response to oxidative stress"/>
    <property type="evidence" value="ECO:0007669"/>
    <property type="project" value="TreeGrafter"/>
</dbReference>
<keyword evidence="2" id="KW-0670">Pyruvate</keyword>
<dbReference type="Gene3D" id="3.40.50.970">
    <property type="match status" value="1"/>
</dbReference>
<dbReference type="PANTHER" id="PTHR32154">
    <property type="entry name" value="PYRUVATE-FLAVODOXIN OXIDOREDUCTASE-RELATED"/>
    <property type="match status" value="1"/>
</dbReference>
<gene>
    <name evidence="2" type="ORF">MNBD_ACTINO01-2050</name>
</gene>
<accession>A0A3B0SF54</accession>
<feature type="domain" description="Thiamine pyrophosphate enzyme TPP-binding" evidence="1">
    <location>
        <begin position="97"/>
        <end position="214"/>
    </location>
</feature>
<protein>
    <submittedName>
        <fullName evidence="2">Pyruvate-flavodoxin oxidoreductase</fullName>
        <ecNumber evidence="2">1.2.7.-</ecNumber>
    </submittedName>
</protein>
<proteinExistence type="predicted"/>
<dbReference type="Pfam" id="PF02775">
    <property type="entry name" value="TPP_enzyme_C"/>
    <property type="match status" value="1"/>
</dbReference>
<dbReference type="GO" id="GO:0030976">
    <property type="term" value="F:thiamine pyrophosphate binding"/>
    <property type="evidence" value="ECO:0007669"/>
    <property type="project" value="InterPro"/>
</dbReference>
<sequence length="326" mass="35493">WTTDAGGRGPAWANSLFEDNAEFGLGMRKALNIETDEARRLVGELAEYLGSEFVDAILTADQSDEAGIAAQRARVEALTEKLAGVDLETARRLEVVTGALVRKSVWIMGGDGWAYDIGFGGLDHALASGEDINILVLDTEVYSNTGGQASKATPRAAVAKFAAGGKATAKKDLGQIAMSYGNVYVAQIALGANNTQAVKAIAEAEAYPGPSIVIAYSTCIAHGIDMATSMSHQKDLVDTGYWPLYRYDPRVIEEGKHPFRLDSRKPSKRFADVALKEARYAVLSRVNPVHHIGLMEQAQQDIDDRWELYEEFTRIDRSHPDEEDGE</sequence>
<dbReference type="GO" id="GO:0016491">
    <property type="term" value="F:oxidoreductase activity"/>
    <property type="evidence" value="ECO:0007669"/>
    <property type="project" value="UniProtKB-KW"/>
</dbReference>
<feature type="non-terminal residue" evidence="2">
    <location>
        <position position="1"/>
    </location>
</feature>
<name>A0A3B0SF54_9ZZZZ</name>
<evidence type="ECO:0000259" key="1">
    <source>
        <dbReference type="Pfam" id="PF02775"/>
    </source>
</evidence>
<keyword evidence="2" id="KW-0560">Oxidoreductase</keyword>
<dbReference type="SUPFAM" id="SSF52518">
    <property type="entry name" value="Thiamin diphosphate-binding fold (THDP-binding)"/>
    <property type="match status" value="1"/>
</dbReference>
<dbReference type="InterPro" id="IPR050722">
    <property type="entry name" value="Pyruvate:ferred/Flavod_OxRd"/>
</dbReference>
<dbReference type="InterPro" id="IPR011766">
    <property type="entry name" value="TPP_enzyme_TPP-bd"/>
</dbReference>
<dbReference type="PANTHER" id="PTHR32154:SF0">
    <property type="entry name" value="PYRUVATE-FLAVODOXIN OXIDOREDUCTASE-RELATED"/>
    <property type="match status" value="1"/>
</dbReference>
<evidence type="ECO:0000313" key="2">
    <source>
        <dbReference type="EMBL" id="VAW04595.1"/>
    </source>
</evidence>
<dbReference type="InterPro" id="IPR029061">
    <property type="entry name" value="THDP-binding"/>
</dbReference>
<organism evidence="2">
    <name type="scientific">hydrothermal vent metagenome</name>
    <dbReference type="NCBI Taxonomy" id="652676"/>
    <lineage>
        <taxon>unclassified sequences</taxon>
        <taxon>metagenomes</taxon>
        <taxon>ecological metagenomes</taxon>
    </lineage>
</organism>